<proteinExistence type="predicted"/>
<keyword evidence="1" id="KW-1133">Transmembrane helix</keyword>
<gene>
    <name evidence="2" type="ORF">KDN34_16515</name>
</gene>
<keyword evidence="3" id="KW-1185">Reference proteome</keyword>
<keyword evidence="1" id="KW-0472">Membrane</keyword>
<dbReference type="Proteomes" id="UP000679575">
    <property type="component" value="Chromosome"/>
</dbReference>
<protein>
    <submittedName>
        <fullName evidence="2">Uncharacterized protein</fullName>
    </submittedName>
</protein>
<sequence length="100" mass="11563">MFRPFYWQQKPTISAIIGTLLSVLVFCLTLVILPVLLLLGAALLFALSLFGRQYLKRQFAKMQQSRFHGNKRDIYDCDPHVSRDSTVAWQPKGRVLEHQD</sequence>
<evidence type="ECO:0000313" key="2">
    <source>
        <dbReference type="EMBL" id="QUN05758.1"/>
    </source>
</evidence>
<evidence type="ECO:0000313" key="3">
    <source>
        <dbReference type="Proteomes" id="UP000679575"/>
    </source>
</evidence>
<evidence type="ECO:0000256" key="1">
    <source>
        <dbReference type="SAM" id="Phobius"/>
    </source>
</evidence>
<name>A0ABX7YSN6_9GAMM</name>
<dbReference type="RefSeq" id="WP_212594784.1">
    <property type="nucleotide sequence ID" value="NZ_CP073587.1"/>
</dbReference>
<feature type="transmembrane region" description="Helical" evidence="1">
    <location>
        <begin position="38"/>
        <end position="55"/>
    </location>
</feature>
<accession>A0ABX7YSN6</accession>
<reference evidence="2 3" key="1">
    <citation type="submission" date="2021-04" db="EMBL/GenBank/DDBJ databases">
        <title>Novel species identification of genus Shewanella.</title>
        <authorList>
            <person name="Liu G."/>
        </authorList>
    </citation>
    <scope>NUCLEOTIDE SEQUENCE [LARGE SCALE GENOMIC DNA]</scope>
    <source>
        <strain evidence="2 3">FJAT-54481</strain>
    </source>
</reference>
<dbReference type="EMBL" id="CP073587">
    <property type="protein sequence ID" value="QUN05758.1"/>
    <property type="molecule type" value="Genomic_DNA"/>
</dbReference>
<organism evidence="2 3">
    <name type="scientific">Shewanella yunxiaonensis</name>
    <dbReference type="NCBI Taxonomy" id="2829809"/>
    <lineage>
        <taxon>Bacteria</taxon>
        <taxon>Pseudomonadati</taxon>
        <taxon>Pseudomonadota</taxon>
        <taxon>Gammaproteobacteria</taxon>
        <taxon>Alteromonadales</taxon>
        <taxon>Shewanellaceae</taxon>
        <taxon>Shewanella</taxon>
    </lineage>
</organism>
<keyword evidence="1" id="KW-0812">Transmembrane</keyword>